<sequence>MRVFGVKRKAKRTIAVKTALSFGENAIIRFTTVACHFGFNKTIVVHYASKSGLFNEWENNQTNRPKPSLTISVASTIETNVSNQRKLYFVFAYHNAIEIKIFIHFDIIENVIDRRYQMERVQCPPR</sequence>
<dbReference type="EMBL" id="CAJDYZ010005682">
    <property type="protein sequence ID" value="CAD1472699.1"/>
    <property type="molecule type" value="Genomic_DNA"/>
</dbReference>
<feature type="non-terminal residue" evidence="1">
    <location>
        <position position="126"/>
    </location>
</feature>
<protein>
    <submittedName>
        <fullName evidence="1">Uncharacterized protein</fullName>
    </submittedName>
</protein>
<proteinExistence type="predicted"/>
<dbReference type="Proteomes" id="UP000752696">
    <property type="component" value="Unassembled WGS sequence"/>
</dbReference>
<name>A0A6V7H0B5_9HYME</name>
<dbReference type="OrthoDB" id="10413527at2759"/>
<dbReference type="AlphaFoldDB" id="A0A6V7H0B5"/>
<organism evidence="1 2">
    <name type="scientific">Heterotrigona itama</name>
    <dbReference type="NCBI Taxonomy" id="395501"/>
    <lineage>
        <taxon>Eukaryota</taxon>
        <taxon>Metazoa</taxon>
        <taxon>Ecdysozoa</taxon>
        <taxon>Arthropoda</taxon>
        <taxon>Hexapoda</taxon>
        <taxon>Insecta</taxon>
        <taxon>Pterygota</taxon>
        <taxon>Neoptera</taxon>
        <taxon>Endopterygota</taxon>
        <taxon>Hymenoptera</taxon>
        <taxon>Apocrita</taxon>
        <taxon>Aculeata</taxon>
        <taxon>Apoidea</taxon>
        <taxon>Anthophila</taxon>
        <taxon>Apidae</taxon>
        <taxon>Heterotrigona</taxon>
    </lineage>
</organism>
<reference evidence="1" key="1">
    <citation type="submission" date="2020-07" db="EMBL/GenBank/DDBJ databases">
        <authorList>
            <person name="Nazaruddin N."/>
        </authorList>
    </citation>
    <scope>NUCLEOTIDE SEQUENCE</scope>
</reference>
<gene>
    <name evidence="1" type="ORF">MHI_LOCUS313936</name>
</gene>
<evidence type="ECO:0000313" key="2">
    <source>
        <dbReference type="Proteomes" id="UP000752696"/>
    </source>
</evidence>
<evidence type="ECO:0000313" key="1">
    <source>
        <dbReference type="EMBL" id="CAD1472699.1"/>
    </source>
</evidence>
<accession>A0A6V7H0B5</accession>
<keyword evidence="2" id="KW-1185">Reference proteome</keyword>
<comment type="caution">
    <text evidence="1">The sequence shown here is derived from an EMBL/GenBank/DDBJ whole genome shotgun (WGS) entry which is preliminary data.</text>
</comment>